<dbReference type="GO" id="GO:0051539">
    <property type="term" value="F:4 iron, 4 sulfur cluster binding"/>
    <property type="evidence" value="ECO:0007669"/>
    <property type="project" value="UniProtKB-KW"/>
</dbReference>
<keyword evidence="4" id="KW-0408">Iron</keyword>
<organism evidence="6 7">
    <name type="scientific">Cohnella faecalis</name>
    <dbReference type="NCBI Taxonomy" id="2315694"/>
    <lineage>
        <taxon>Bacteria</taxon>
        <taxon>Bacillati</taxon>
        <taxon>Bacillota</taxon>
        <taxon>Bacilli</taxon>
        <taxon>Bacillales</taxon>
        <taxon>Paenibacillaceae</taxon>
        <taxon>Cohnella</taxon>
    </lineage>
</organism>
<dbReference type="OrthoDB" id="9777740at2"/>
<keyword evidence="3" id="KW-0560">Oxidoreductase</keyword>
<evidence type="ECO:0000256" key="1">
    <source>
        <dbReference type="ARBA" id="ARBA00022485"/>
    </source>
</evidence>
<sequence length="434" mass="46636">MSEVQYKKSLAVKKHYDVIVAGSGPAGICAAVAAAREGATVALIERYGVLGGNLTMGHVGPVLGSVAPGGLRDELMGLLGVPDNDYLGVIGVAHDGEKAKRVITNFVRNAGVDIYLQSPICDVIMDENKLSGLVISGKKGMYALTAEITLDATGDGDIAFFSGAGFQVGRTSDGLMQPVTLEFTINGVDESRAIACIGEVDDVMLGDERFNDFTARCVREGLLPEVMTSVRLHRTVAPGERRVNTTQSNGIDATDVKDLIKAEVELRNQMNELMIFLRKYVPGYENSQISSSANTLGVRETRRFIGEYILTDDDLAEGRKFEDAIVHNANFIVDIHNPIGGGQAEGIPEEVQPYDIPYRCFIPVGVDNLILTGRCISGTHRAHASYRVMSICMAMGQGTGIAAALSVKDKTTPRLLNPSLVRSRLMDLGVQMEA</sequence>
<dbReference type="GO" id="GO:0016491">
    <property type="term" value="F:oxidoreductase activity"/>
    <property type="evidence" value="ECO:0007669"/>
    <property type="project" value="UniProtKB-KW"/>
</dbReference>
<evidence type="ECO:0000313" key="7">
    <source>
        <dbReference type="Proteomes" id="UP000266340"/>
    </source>
</evidence>
<proteinExistence type="predicted"/>
<dbReference type="SUPFAM" id="SSF51905">
    <property type="entry name" value="FAD/NAD(P)-binding domain"/>
    <property type="match status" value="1"/>
</dbReference>
<gene>
    <name evidence="6" type="ORF">D3H35_29570</name>
</gene>
<dbReference type="EMBL" id="QXJM01000063">
    <property type="protein sequence ID" value="RIE00190.1"/>
    <property type="molecule type" value="Genomic_DNA"/>
</dbReference>
<dbReference type="InterPro" id="IPR039650">
    <property type="entry name" value="HdrA-like"/>
</dbReference>
<dbReference type="GO" id="GO:0046872">
    <property type="term" value="F:metal ion binding"/>
    <property type="evidence" value="ECO:0007669"/>
    <property type="project" value="UniProtKB-KW"/>
</dbReference>
<dbReference type="PANTHER" id="PTHR43498:SF1">
    <property type="entry name" value="COB--COM HETERODISULFIDE REDUCTASE IRON-SULFUR SUBUNIT A"/>
    <property type="match status" value="1"/>
</dbReference>
<dbReference type="AlphaFoldDB" id="A0A398CBN8"/>
<accession>A0A398CBN8</accession>
<evidence type="ECO:0000256" key="5">
    <source>
        <dbReference type="ARBA" id="ARBA00023014"/>
    </source>
</evidence>
<comment type="caution">
    <text evidence="6">The sequence shown here is derived from an EMBL/GenBank/DDBJ whole genome shotgun (WGS) entry which is preliminary data.</text>
</comment>
<keyword evidence="1" id="KW-0004">4Fe-4S</keyword>
<keyword evidence="2" id="KW-0479">Metal-binding</keyword>
<dbReference type="InterPro" id="IPR036188">
    <property type="entry name" value="FAD/NAD-bd_sf"/>
</dbReference>
<keyword evidence="7" id="KW-1185">Reference proteome</keyword>
<evidence type="ECO:0000256" key="4">
    <source>
        <dbReference type="ARBA" id="ARBA00023004"/>
    </source>
</evidence>
<evidence type="ECO:0000256" key="3">
    <source>
        <dbReference type="ARBA" id="ARBA00023002"/>
    </source>
</evidence>
<dbReference type="Proteomes" id="UP000266340">
    <property type="component" value="Unassembled WGS sequence"/>
</dbReference>
<keyword evidence="5" id="KW-0411">Iron-sulfur</keyword>
<evidence type="ECO:0000256" key="2">
    <source>
        <dbReference type="ARBA" id="ARBA00022723"/>
    </source>
</evidence>
<dbReference type="Pfam" id="PF12831">
    <property type="entry name" value="FAD_oxidored"/>
    <property type="match status" value="1"/>
</dbReference>
<dbReference type="Gene3D" id="3.50.50.60">
    <property type="entry name" value="FAD/NAD(P)-binding domain"/>
    <property type="match status" value="1"/>
</dbReference>
<dbReference type="RefSeq" id="WP_119152644.1">
    <property type="nucleotide sequence ID" value="NZ_JBHSOV010000008.1"/>
</dbReference>
<evidence type="ECO:0000313" key="6">
    <source>
        <dbReference type="EMBL" id="RIE00190.1"/>
    </source>
</evidence>
<name>A0A398CBN8_9BACL</name>
<reference evidence="6 7" key="1">
    <citation type="submission" date="2018-09" db="EMBL/GenBank/DDBJ databases">
        <title>Cohnella cavernae sp. nov., isolated from a karst cave.</title>
        <authorList>
            <person name="Zhu H."/>
        </authorList>
    </citation>
    <scope>NUCLEOTIDE SEQUENCE [LARGE SCALE GENOMIC DNA]</scope>
    <source>
        <strain evidence="6 7">K2E09-144</strain>
    </source>
</reference>
<dbReference type="PANTHER" id="PTHR43498">
    <property type="entry name" value="FERREDOXIN:COB-COM HETERODISULFIDE REDUCTASE SUBUNIT A"/>
    <property type="match status" value="1"/>
</dbReference>
<protein>
    <submittedName>
        <fullName evidence="6">FAD-dependent oxidoreductase</fullName>
    </submittedName>
</protein>